<evidence type="ECO:0000256" key="2">
    <source>
        <dbReference type="SAM" id="MobiDB-lite"/>
    </source>
</evidence>
<evidence type="ECO:0000313" key="4">
    <source>
        <dbReference type="Proteomes" id="UP000483820"/>
    </source>
</evidence>
<feature type="coiled-coil region" evidence="1">
    <location>
        <begin position="629"/>
        <end position="674"/>
    </location>
</feature>
<accession>A0A6A5GWA0</accession>
<dbReference type="GeneID" id="9806084"/>
<feature type="compositionally biased region" description="Basic and acidic residues" evidence="2">
    <location>
        <begin position="786"/>
        <end position="801"/>
    </location>
</feature>
<dbReference type="CTD" id="9806084"/>
<dbReference type="KEGG" id="crq:GCK72_015904"/>
<dbReference type="AlphaFoldDB" id="A0A6A5GWA0"/>
<reference evidence="3 4" key="1">
    <citation type="submission" date="2019-12" db="EMBL/GenBank/DDBJ databases">
        <title>Chromosome-level assembly of the Caenorhabditis remanei genome.</title>
        <authorList>
            <person name="Teterina A.A."/>
            <person name="Willis J.H."/>
            <person name="Phillips P.C."/>
        </authorList>
    </citation>
    <scope>NUCLEOTIDE SEQUENCE [LARGE SCALE GENOMIC DNA]</scope>
    <source>
        <strain evidence="3 4">PX506</strain>
        <tissue evidence="3">Whole organism</tissue>
    </source>
</reference>
<gene>
    <name evidence="3" type="ORF">GCK72_015904</name>
</gene>
<feature type="region of interest" description="Disordered" evidence="2">
    <location>
        <begin position="778"/>
        <end position="801"/>
    </location>
</feature>
<comment type="caution">
    <text evidence="3">The sequence shown here is derived from an EMBL/GenBank/DDBJ whole genome shotgun (WGS) entry which is preliminary data.</text>
</comment>
<protein>
    <submittedName>
        <fullName evidence="3">Uncharacterized protein</fullName>
    </submittedName>
</protein>
<dbReference type="Proteomes" id="UP000483820">
    <property type="component" value="Chromosome IV"/>
</dbReference>
<keyword evidence="1" id="KW-0175">Coiled coil</keyword>
<name>A0A6A5GWA0_CAERE</name>
<evidence type="ECO:0000313" key="3">
    <source>
        <dbReference type="EMBL" id="KAF1759437.1"/>
    </source>
</evidence>
<dbReference type="RefSeq" id="XP_053585974.1">
    <property type="nucleotide sequence ID" value="XM_053731202.1"/>
</dbReference>
<sequence>MNAQDVSNFVQNPEVIALFDHFHAEYAVTPKTQFNADQAKKQELEAQNAELIGQLKNMNMAMQELVAERDTLRNQHTAIQGERDFYFQADKLRAVSIRKLQEQHAKELTNKSLEYQALEDKLVASQEQHVKDINDKDLVIGDLETHLAAAEQQTIDKLKVLEEQHVKQIKGKDLQIQTLQDKLAAGQEQHVKELTDKDLVIKELETRLPAAEVQTVDKVMELTNENKRLSLKIKKLQEESIRAERLHKDLKEISQRALQKKETLGQEKKEVVPEPTTQLHTELGKLYMELQEAKKPQEALKTQLAAKGKEIECLMEQHKAKLAAKDSEIQNLKEMIQGGDEMNENLMAKDPEIPTMDSQELLSFLQSPQVMEQISKLELARENAIRAQLSGDQTKMQEFESQYVAFMEHYKNMCMIMGALVEERNFLKKQHAAIQSTRQEFESREAELVRKLNENTAKRDLIMEKDALKRSDEVQIQTTKEDAERIRELQEYAKAINDKHLEFQTLGSKVTPYQKEITVQNLKPQEQHAKEFNDKDLEIQTLKIQLAASQEESTRKSMKLLEQHAKELNDKNLVIGDLETHLAGAEQQTIDKLKVLQEQHDKQIKGKDLQIQTLQDKLAAGQEQHAKVLNDKDLKIQELETRLSPAEQQTVDKVMELTNENKGLSERIQKHQKEKVFPEKRLQSLGVTLQETLRQKEDVQKKKQEVVSMPTTQLHTELHTELGKLYMELQEAKKPQEALMTQLAAKDKEIEFLMEQHKAKLAAKDSEIQKLKEMIQGGEEMNENVMAKDPEVEATRDGQSE</sequence>
<organism evidence="3 4">
    <name type="scientific">Caenorhabditis remanei</name>
    <name type="common">Caenorhabditis vulgaris</name>
    <dbReference type="NCBI Taxonomy" id="31234"/>
    <lineage>
        <taxon>Eukaryota</taxon>
        <taxon>Metazoa</taxon>
        <taxon>Ecdysozoa</taxon>
        <taxon>Nematoda</taxon>
        <taxon>Chromadorea</taxon>
        <taxon>Rhabditida</taxon>
        <taxon>Rhabditina</taxon>
        <taxon>Rhabditomorpha</taxon>
        <taxon>Rhabditoidea</taxon>
        <taxon>Rhabditidae</taxon>
        <taxon>Peloderinae</taxon>
        <taxon>Caenorhabditis</taxon>
    </lineage>
</organism>
<proteinExistence type="predicted"/>
<evidence type="ECO:0000256" key="1">
    <source>
        <dbReference type="SAM" id="Coils"/>
    </source>
</evidence>
<feature type="coiled-coil region" evidence="1">
    <location>
        <begin position="34"/>
        <end position="128"/>
    </location>
</feature>
<dbReference type="EMBL" id="WUAV01000004">
    <property type="protein sequence ID" value="KAF1759437.1"/>
    <property type="molecule type" value="Genomic_DNA"/>
</dbReference>
<feature type="coiled-coil region" evidence="1">
    <location>
        <begin position="219"/>
        <end position="256"/>
    </location>
</feature>